<evidence type="ECO:0000313" key="6">
    <source>
        <dbReference type="EMBL" id="BAG85025.1"/>
    </source>
</evidence>
<reference evidence="6" key="2">
    <citation type="journal article" date="2009" name="Biosci. Biotechnol. Biochem.">
        <title>Identification of a gene cluster of polyether antibiotic lasalocid from Streptomyces lasaliensis.</title>
        <authorList>
            <person name="Migita A."/>
            <person name="Watanabe M."/>
            <person name="Hirose Y."/>
            <person name="Watanabe K."/>
            <person name="Tokiwano T."/>
            <person name="Kinashi H."/>
            <person name="Oikawa H."/>
        </authorList>
    </citation>
    <scope>NUCLEOTIDE SEQUENCE</scope>
    <source>
        <strain evidence="6">ATCC 31180</strain>
        <plasmid evidence="6">pKSL</plasmid>
    </source>
</reference>
<evidence type="ECO:0000256" key="1">
    <source>
        <dbReference type="ARBA" id="ARBA00005086"/>
    </source>
</evidence>
<comment type="pathway">
    <text evidence="1">Lipid metabolism; butanoate metabolism.</text>
</comment>
<dbReference type="Gene3D" id="1.10.1040.10">
    <property type="entry name" value="N-(1-d-carboxylethyl)-l-norvaline Dehydrogenase, domain 2"/>
    <property type="match status" value="2"/>
</dbReference>
<dbReference type="PANTHER" id="PTHR48075:SF9">
    <property type="entry name" value="3-HYDROXYBUTYRYL-COA DEHYDROGENASE"/>
    <property type="match status" value="1"/>
</dbReference>
<dbReference type="SUPFAM" id="SSF48179">
    <property type="entry name" value="6-phosphogluconate dehydrogenase C-terminal domain-like"/>
    <property type="match status" value="2"/>
</dbReference>
<evidence type="ECO:0000256" key="3">
    <source>
        <dbReference type="ARBA" id="ARBA00023002"/>
    </source>
</evidence>
<evidence type="ECO:0000259" key="4">
    <source>
        <dbReference type="Pfam" id="PF00725"/>
    </source>
</evidence>
<evidence type="ECO:0000259" key="5">
    <source>
        <dbReference type="Pfam" id="PF02737"/>
    </source>
</evidence>
<dbReference type="GO" id="GO:0008691">
    <property type="term" value="F:3-hydroxybutyryl-CoA dehydrogenase activity"/>
    <property type="evidence" value="ECO:0007669"/>
    <property type="project" value="TreeGrafter"/>
</dbReference>
<dbReference type="Pfam" id="PF00725">
    <property type="entry name" value="3HCDH"/>
    <property type="match status" value="2"/>
</dbReference>
<feature type="domain" description="3-hydroxyacyl-CoA dehydrogenase NAD binding" evidence="5">
    <location>
        <begin position="10"/>
        <end position="172"/>
    </location>
</feature>
<dbReference type="InterPro" id="IPR013328">
    <property type="entry name" value="6PGD_dom2"/>
</dbReference>
<feature type="domain" description="3-hydroxyacyl-CoA dehydrogenase C-terminal" evidence="4">
    <location>
        <begin position="476"/>
        <end position="572"/>
    </location>
</feature>
<dbReference type="GO" id="GO:0006635">
    <property type="term" value="P:fatty acid beta-oxidation"/>
    <property type="evidence" value="ECO:0007669"/>
    <property type="project" value="TreeGrafter"/>
</dbReference>
<feature type="domain" description="3-hydroxyacyl-CoA dehydrogenase C-terminal" evidence="4">
    <location>
        <begin position="176"/>
        <end position="272"/>
    </location>
</feature>
<dbReference type="PANTHER" id="PTHR48075">
    <property type="entry name" value="3-HYDROXYACYL-COA DEHYDROGENASE FAMILY PROTEIN"/>
    <property type="match status" value="1"/>
</dbReference>
<reference evidence="6" key="1">
    <citation type="journal article" date="2008" name="J. Am. Chem. Soc.">
        <title>Epoxide hydrolase Lsd19 for polyether formation in the biosynthesis of lasalocid A: direct experimental evidence on polyene-polyepoxide hypothesis in polyether biosynthesis.</title>
        <authorList>
            <person name="Shichijo Y."/>
            <person name="Migita A."/>
            <person name="Oguri H."/>
            <person name="Watanabe M."/>
            <person name="Tokiwano T."/>
            <person name="Watanabe K."/>
            <person name="Oikawa H."/>
        </authorList>
    </citation>
    <scope>NUCLEOTIDE SEQUENCE</scope>
    <source>
        <strain evidence="6">ATCC 31180</strain>
        <plasmid evidence="6">pKSL</plasmid>
    </source>
</reference>
<dbReference type="InterPro" id="IPR006176">
    <property type="entry name" value="3-OHacyl-CoA_DH_NAD-bd"/>
</dbReference>
<name>B6ZK63_STRLS</name>
<keyword evidence="6" id="KW-0614">Plasmid</keyword>
<dbReference type="InterPro" id="IPR008927">
    <property type="entry name" value="6-PGluconate_DH-like_C_sf"/>
</dbReference>
<dbReference type="FunFam" id="3.40.50.720:FF:000009">
    <property type="entry name" value="Fatty oxidation complex, alpha subunit"/>
    <property type="match status" value="1"/>
</dbReference>
<dbReference type="InterPro" id="IPR006108">
    <property type="entry name" value="3HC_DH_C"/>
</dbReference>
<dbReference type="GO" id="GO:0070403">
    <property type="term" value="F:NAD+ binding"/>
    <property type="evidence" value="ECO:0007669"/>
    <property type="project" value="InterPro"/>
</dbReference>
<evidence type="ECO:0000256" key="2">
    <source>
        <dbReference type="ARBA" id="ARBA00009463"/>
    </source>
</evidence>
<dbReference type="SUPFAM" id="SSF51735">
    <property type="entry name" value="NAD(P)-binding Rossmann-fold domains"/>
    <property type="match status" value="2"/>
</dbReference>
<dbReference type="Gene3D" id="3.40.50.720">
    <property type="entry name" value="NAD(P)-binding Rossmann-like Domain"/>
    <property type="match status" value="2"/>
</dbReference>
<dbReference type="InterPro" id="IPR036291">
    <property type="entry name" value="NAD(P)-bd_dom_sf"/>
</dbReference>
<dbReference type="EMBL" id="AB449340">
    <property type="protein sequence ID" value="BAG85025.1"/>
    <property type="molecule type" value="Genomic_DNA"/>
</dbReference>
<protein>
    <submittedName>
        <fullName evidence="6">Putative 3-hydroxybutyryl-CoA dehydrogenase</fullName>
    </submittedName>
</protein>
<gene>
    <name evidence="6" type="primary">lsd10</name>
</gene>
<sequence>MGMAQQRFPTVAVVGLGITGSALMTLLARTGHRVVAVDVDEAALERARDRARAAGVEGVDFTTRFADVARADLLVEAVPEQLEAKRQVLRRAHEVCPGATVFATTTTSLSVTGLAFESGRMASTIGLHFFPTAPENGLGAVELIATPVTARALLDDVRELLHGLGSTAVSSTDSPGFVGGALTMSYLNGAAAMYEQRYAAEEGIDAAMTLGCGVPLGPLAQLDAMGLDTAHDTLEALYQRTGDRGYAPAPVLTHMVAAGLLGVKSGRGFHDYAGGRAAGDARTGAQAAVPRTVRTIGVVGSGVMATGIAEVCARSGHPTTLVARSGVKAKEALAAVGRSLERQVRRGRRTPEELAATTARLSGASAYEALADCDLVVEAVAEDLAVKRGVFGALDRVCRPGAVLATSTSSLPVVECATATGRPQDVLGMHFFNPAPVMKLVEVVRTVLTAQDTVSTALAAAAALGKRPVQCADRAGFIVNALLFPYLNRAVCMMREGVATADEIDTVMTAGHGFPMGPFKLLDVIGLDVSLAIQKTLHRAFREPALAPARPLEQLVEAGYLGRKAGRGFRSYDTV</sequence>
<organism evidence="6">
    <name type="scientific">Streptomyces lasalocidi</name>
    <name type="common">Streptomyces lasaliensis</name>
    <dbReference type="NCBI Taxonomy" id="324833"/>
    <lineage>
        <taxon>Bacteria</taxon>
        <taxon>Bacillati</taxon>
        <taxon>Actinomycetota</taxon>
        <taxon>Actinomycetes</taxon>
        <taxon>Kitasatosporales</taxon>
        <taxon>Streptomycetaceae</taxon>
        <taxon>Streptomyces</taxon>
    </lineage>
</organism>
<feature type="domain" description="3-hydroxyacyl-CoA dehydrogenase NAD binding" evidence="5">
    <location>
        <begin position="295"/>
        <end position="473"/>
    </location>
</feature>
<dbReference type="AlphaFoldDB" id="B6ZK63"/>
<keyword evidence="3" id="KW-0560">Oxidoreductase</keyword>
<proteinExistence type="inferred from homology"/>
<dbReference type="Pfam" id="PF02737">
    <property type="entry name" value="3HCDH_N"/>
    <property type="match status" value="2"/>
</dbReference>
<comment type="similarity">
    <text evidence="2">Belongs to the 3-hydroxyacyl-CoA dehydrogenase family.</text>
</comment>
<geneLocation type="plasmid" evidence="6">
    <name>pKSL</name>
</geneLocation>
<accession>B6ZK63</accession>